<dbReference type="SUPFAM" id="SSF51905">
    <property type="entry name" value="FAD/NAD(P)-binding domain"/>
    <property type="match status" value="1"/>
</dbReference>
<proteinExistence type="predicted"/>
<protein>
    <submittedName>
        <fullName evidence="1">Anaerobic glycerol-3-phosphate dehydrogenase subunit B</fullName>
    </submittedName>
</protein>
<reference evidence="1 2" key="1">
    <citation type="submission" date="2013-05" db="EMBL/GenBank/DDBJ databases">
        <title>Genome assembly of Chondromyces apiculatus DSM 436.</title>
        <authorList>
            <person name="Sharma G."/>
            <person name="Khatri I."/>
            <person name="Kaur C."/>
            <person name="Mayilraj S."/>
            <person name="Subramanian S."/>
        </authorList>
    </citation>
    <scope>NUCLEOTIDE SEQUENCE [LARGE SCALE GENOMIC DNA]</scope>
    <source>
        <strain evidence="1 2">DSM 436</strain>
    </source>
</reference>
<accession>A0A017T448</accession>
<evidence type="ECO:0000313" key="2">
    <source>
        <dbReference type="Proteomes" id="UP000019678"/>
    </source>
</evidence>
<dbReference type="EMBL" id="ASRX01000039">
    <property type="protein sequence ID" value="EYF04018.1"/>
    <property type="molecule type" value="Genomic_DNA"/>
</dbReference>
<keyword evidence="2" id="KW-1185">Reference proteome</keyword>
<evidence type="ECO:0000313" key="1">
    <source>
        <dbReference type="EMBL" id="EYF04018.1"/>
    </source>
</evidence>
<dbReference type="AlphaFoldDB" id="A0A017T448"/>
<sequence length="392" mass="39546">MSAGAGASAFAGGAVDDVPWEQRTRAAHALGLEAHATAAKLPGALLEFVGALGVWDVPAARGCYLATMAGRVRPARGRDRALLDLEALGRGGRVLLPRVSRPGWDADALARALGDDPFAKALKLQFEAVDAPVLRFDEERRVTDADLAARHDDPARLAWLGESLRSAVAEGTGVAAVLLGPWLGLGLGRADKLAALVGLPVGEALIGAGSPAGLRFEVARDALFKAGGIEVISRRVRAVGVAGGDASGGTARFAVSLEEKDASLRADAVVLATGGVSGGGVIYTPAEHGAGADLPSGGRVPFALSLTAPVRLGDGRGALEATSSLFGPALDTVAWPTGSRQSLLEAVGVQCTGIRAAHGLFAAGDAIAARPRTVLEAAATGWHAGVEAASTG</sequence>
<gene>
    <name evidence="1" type="ORF">CAP_4892</name>
</gene>
<dbReference type="STRING" id="1192034.CAP_4892"/>
<dbReference type="InterPro" id="IPR036188">
    <property type="entry name" value="FAD/NAD-bd_sf"/>
</dbReference>
<comment type="caution">
    <text evidence="1">The sequence shown here is derived from an EMBL/GenBank/DDBJ whole genome shotgun (WGS) entry which is preliminary data.</text>
</comment>
<dbReference type="Proteomes" id="UP000019678">
    <property type="component" value="Unassembled WGS sequence"/>
</dbReference>
<name>A0A017T448_9BACT</name>
<organism evidence="1 2">
    <name type="scientific">Chondromyces apiculatus DSM 436</name>
    <dbReference type="NCBI Taxonomy" id="1192034"/>
    <lineage>
        <taxon>Bacteria</taxon>
        <taxon>Pseudomonadati</taxon>
        <taxon>Myxococcota</taxon>
        <taxon>Polyangia</taxon>
        <taxon>Polyangiales</taxon>
        <taxon>Polyangiaceae</taxon>
        <taxon>Chondromyces</taxon>
    </lineage>
</organism>